<evidence type="ECO:0008006" key="4">
    <source>
        <dbReference type="Google" id="ProtNLM"/>
    </source>
</evidence>
<dbReference type="PANTHER" id="PTHR12415:SF4">
    <property type="entry name" value="TYROSYL-DNA PHOSPHODIESTERASE DOMAIN-CONTAINING PROTEIN"/>
    <property type="match status" value="1"/>
</dbReference>
<feature type="compositionally biased region" description="Basic and acidic residues" evidence="1">
    <location>
        <begin position="110"/>
        <end position="121"/>
    </location>
</feature>
<dbReference type="EMBL" id="JAFFHC010000007">
    <property type="protein sequence ID" value="KAK4668622.1"/>
    <property type="molecule type" value="Genomic_DNA"/>
</dbReference>
<dbReference type="SUPFAM" id="SSF56024">
    <property type="entry name" value="Phospholipase D/nuclease"/>
    <property type="match status" value="2"/>
</dbReference>
<organism evidence="2 3">
    <name type="scientific">Podospora pseudoanserina</name>
    <dbReference type="NCBI Taxonomy" id="2609844"/>
    <lineage>
        <taxon>Eukaryota</taxon>
        <taxon>Fungi</taxon>
        <taxon>Dikarya</taxon>
        <taxon>Ascomycota</taxon>
        <taxon>Pezizomycotina</taxon>
        <taxon>Sordariomycetes</taxon>
        <taxon>Sordariomycetidae</taxon>
        <taxon>Sordariales</taxon>
        <taxon>Podosporaceae</taxon>
        <taxon>Podospora</taxon>
    </lineage>
</organism>
<dbReference type="PANTHER" id="PTHR12415">
    <property type="entry name" value="TYROSYL-DNA PHOSPHODIESTERASE 1"/>
    <property type="match status" value="1"/>
</dbReference>
<dbReference type="InterPro" id="IPR010347">
    <property type="entry name" value="Tdp1"/>
</dbReference>
<feature type="region of interest" description="Disordered" evidence="1">
    <location>
        <begin position="26"/>
        <end position="230"/>
    </location>
</feature>
<dbReference type="CDD" id="cd09122">
    <property type="entry name" value="PLDc_Tdp1_1"/>
    <property type="match status" value="1"/>
</dbReference>
<dbReference type="RefSeq" id="XP_062796542.1">
    <property type="nucleotide sequence ID" value="XM_062950518.1"/>
</dbReference>
<evidence type="ECO:0000313" key="2">
    <source>
        <dbReference type="EMBL" id="KAK4668622.1"/>
    </source>
</evidence>
<dbReference type="Gene3D" id="3.30.870.10">
    <property type="entry name" value="Endonuclease Chain A"/>
    <property type="match status" value="2"/>
</dbReference>
<proteinExistence type="predicted"/>
<accession>A0ABR0HL36</accession>
<evidence type="ECO:0000313" key="3">
    <source>
        <dbReference type="Proteomes" id="UP001323617"/>
    </source>
</evidence>
<comment type="caution">
    <text evidence="2">The sequence shown here is derived from an EMBL/GenBank/DDBJ whole genome shotgun (WGS) entry which is preliminary data.</text>
</comment>
<evidence type="ECO:0000256" key="1">
    <source>
        <dbReference type="SAM" id="MobiDB-lite"/>
    </source>
</evidence>
<gene>
    <name evidence="2" type="ORF">QC764_709020</name>
</gene>
<reference evidence="2 3" key="1">
    <citation type="journal article" date="2023" name="bioRxiv">
        <title>High-quality genome assemblies of four members of thePodospora anserinaspecies complex.</title>
        <authorList>
            <person name="Ament-Velasquez S.L."/>
            <person name="Vogan A.A."/>
            <person name="Wallerman O."/>
            <person name="Hartmann F."/>
            <person name="Gautier V."/>
            <person name="Silar P."/>
            <person name="Giraud T."/>
            <person name="Johannesson H."/>
        </authorList>
    </citation>
    <scope>NUCLEOTIDE SEQUENCE [LARGE SCALE GENOMIC DNA]</scope>
    <source>
        <strain evidence="2 3">CBS 124.78</strain>
    </source>
</reference>
<dbReference type="Proteomes" id="UP001323617">
    <property type="component" value="Unassembled WGS sequence"/>
</dbReference>
<dbReference type="Pfam" id="PF06087">
    <property type="entry name" value="Tyr-DNA_phospho"/>
    <property type="match status" value="2"/>
</dbReference>
<dbReference type="GeneID" id="87971383"/>
<feature type="compositionally biased region" description="Polar residues" evidence="1">
    <location>
        <begin position="206"/>
        <end position="215"/>
    </location>
</feature>
<feature type="compositionally biased region" description="Basic and acidic residues" evidence="1">
    <location>
        <begin position="67"/>
        <end position="76"/>
    </location>
</feature>
<name>A0ABR0HL36_9PEZI</name>
<protein>
    <recommendedName>
        <fullName evidence="4">PLD phosphodiesterase domain-containing protein</fullName>
    </recommendedName>
</protein>
<feature type="compositionally biased region" description="Low complexity" evidence="1">
    <location>
        <begin position="83"/>
        <end position="100"/>
    </location>
</feature>
<keyword evidence="3" id="KW-1185">Reference proteome</keyword>
<sequence length="627" mass="68835">MSEERQVIDLGGSDSEDEDLRIAIALSLGQDPGSRRTNTPRKHETIDLTLDDESPAAGDTAGPSRSGGEDTQDRDQPVPAVMTTSTSASQQSDTPTASQALATGLSALGLDRKKMEEERLARLAQRKRKASLEAPAPYSSLDTRSTQIPRMLGDEGIFSHSKGRGDKNDTGSLSPAVKASSRGMDSSGGSHGSPWGLANAVEKSVSDSTHSNSNRILPPRSSPTSHQVQTLPYPRGVIKKTWIYPSYPRAGDDVKIEEVLQKDILELAVISSFQWDEHWMLSKIDISRTKLYLIAFAKSEAQKNEMRNNVPKSRIRFCFPTMQAVGAMHSKLMLLKYEGYLRVVVPTGNFMSYDWGETGTMENMVFLIDLPKFKNTEERDAVQGGGLGSFGEDLVYFLMAQGVDPLLINSLRSYDFSETRRYGFVHTIVGSHTTDEAWKRTGYPGLGRAVAALGLASSDPIELDYVKVSDDDVLDHVRVYYPSERTIVTSKGGRDGAGTICFQEKWWKASGFPRKVLRDCRSRREGVVMHSKVAFVGRGGGRRGWVYLGSGNLSESAWGRLTREKVGGGVRLNCRNWECGVIFPVESSLAGGDSWEAFEKVVPVPMVMPGERFGMPGSEGGLVPWFN</sequence>